<sequence length="76" mass="8389">MKNITLAVEDEVLEQVKQAAAEQGTTVNDMVREFFATVAAKRRTNDGARLALLRLAYEAAGDMGGKNWNRAALHDR</sequence>
<dbReference type="InterPro" id="IPR045944">
    <property type="entry name" value="DUF6364"/>
</dbReference>
<name>A0A271LDF3_9HYPH</name>
<dbReference type="Proteomes" id="UP000216442">
    <property type="component" value="Unassembled WGS sequence"/>
</dbReference>
<reference evidence="1 2" key="1">
    <citation type="submission" date="2017-08" db="EMBL/GenBank/DDBJ databases">
        <title>Mesorhizobium wenxinae sp. nov., a novel rhizobial species isolated from root nodules of chickpea (Cicer arietinum L.).</title>
        <authorList>
            <person name="Zhang J."/>
        </authorList>
    </citation>
    <scope>NUCLEOTIDE SEQUENCE [LARGE SCALE GENOMIC DNA]</scope>
    <source>
        <strain evidence="1 2">SDW018</strain>
    </source>
</reference>
<dbReference type="SUPFAM" id="SSF47598">
    <property type="entry name" value="Ribbon-helix-helix"/>
    <property type="match status" value="1"/>
</dbReference>
<evidence type="ECO:0000313" key="1">
    <source>
        <dbReference type="EMBL" id="PAQ06084.1"/>
    </source>
</evidence>
<evidence type="ECO:0000313" key="2">
    <source>
        <dbReference type="Proteomes" id="UP000216442"/>
    </source>
</evidence>
<protein>
    <submittedName>
        <fullName evidence="1">Uncharacterized protein</fullName>
    </submittedName>
</protein>
<proteinExistence type="predicted"/>
<organism evidence="1 2">
    <name type="scientific">Mesorhizobium temperatum</name>
    <dbReference type="NCBI Taxonomy" id="241416"/>
    <lineage>
        <taxon>Bacteria</taxon>
        <taxon>Pseudomonadati</taxon>
        <taxon>Pseudomonadota</taxon>
        <taxon>Alphaproteobacteria</taxon>
        <taxon>Hyphomicrobiales</taxon>
        <taxon>Phyllobacteriaceae</taxon>
        <taxon>Mesorhizobium</taxon>
    </lineage>
</organism>
<dbReference type="InterPro" id="IPR010985">
    <property type="entry name" value="Ribbon_hlx_hlx"/>
</dbReference>
<dbReference type="EMBL" id="NPKJ01000068">
    <property type="protein sequence ID" value="PAQ06084.1"/>
    <property type="molecule type" value="Genomic_DNA"/>
</dbReference>
<gene>
    <name evidence="1" type="ORF">CIT26_28295</name>
</gene>
<keyword evidence="2" id="KW-1185">Reference proteome</keyword>
<accession>A0A271LDF3</accession>
<dbReference type="RefSeq" id="WP_095495613.1">
    <property type="nucleotide sequence ID" value="NZ_NPKJ01000068.1"/>
</dbReference>
<dbReference type="GO" id="GO:0006355">
    <property type="term" value="P:regulation of DNA-templated transcription"/>
    <property type="evidence" value="ECO:0007669"/>
    <property type="project" value="InterPro"/>
</dbReference>
<dbReference type="AlphaFoldDB" id="A0A271LDF3"/>
<dbReference type="Pfam" id="PF19891">
    <property type="entry name" value="DUF6364"/>
    <property type="match status" value="1"/>
</dbReference>
<dbReference type="OrthoDB" id="7365000at2"/>
<comment type="caution">
    <text evidence="1">The sequence shown here is derived from an EMBL/GenBank/DDBJ whole genome shotgun (WGS) entry which is preliminary data.</text>
</comment>